<protein>
    <recommendedName>
        <fullName evidence="1">GST N-terminal domain-containing protein</fullName>
    </recommendedName>
</protein>
<evidence type="ECO:0000313" key="3">
    <source>
        <dbReference type="Proteomes" id="UP000813824"/>
    </source>
</evidence>
<sequence length="265" mass="29718">MADLVLYDILGGDSTAPIAWAPNVWIVRYALHFKGLKYITEWVEFPDIESTCKKIGAGPTRYKDDGITPHYTLPVMYDASTSTVISDSTAIIAYLDKTYPQHPRVIPPEMGGLYAAFQDTVDEAFAKKAYRLTVYPTARLFGERGLEYYTRTREAVLGMKLEEAAPPGSKAREKTMQELEDGLRRVAGWYDKARPRVDGGEGSVVFIHGTQSPCFADLFVAVRLLWLKIGVGEGSEVWSRVLKLDQGRWAKFVEWFASEGYNVGQ</sequence>
<dbReference type="AlphaFoldDB" id="A0A8K0UH31"/>
<proteinExistence type="predicted"/>
<gene>
    <name evidence="2" type="ORF">BXZ70DRAFT_540065</name>
</gene>
<comment type="caution">
    <text evidence="2">The sequence shown here is derived from an EMBL/GenBank/DDBJ whole genome shotgun (WGS) entry which is preliminary data.</text>
</comment>
<evidence type="ECO:0000259" key="1">
    <source>
        <dbReference type="PROSITE" id="PS50404"/>
    </source>
</evidence>
<feature type="domain" description="GST N-terminal" evidence="1">
    <location>
        <begin position="11"/>
        <end position="103"/>
    </location>
</feature>
<dbReference type="Pfam" id="PF22041">
    <property type="entry name" value="GST_C_7"/>
    <property type="match status" value="1"/>
</dbReference>
<organism evidence="2 3">
    <name type="scientific">Cristinia sonorae</name>
    <dbReference type="NCBI Taxonomy" id="1940300"/>
    <lineage>
        <taxon>Eukaryota</taxon>
        <taxon>Fungi</taxon>
        <taxon>Dikarya</taxon>
        <taxon>Basidiomycota</taxon>
        <taxon>Agaricomycotina</taxon>
        <taxon>Agaricomycetes</taxon>
        <taxon>Agaricomycetidae</taxon>
        <taxon>Agaricales</taxon>
        <taxon>Pleurotineae</taxon>
        <taxon>Stephanosporaceae</taxon>
        <taxon>Cristinia</taxon>
    </lineage>
</organism>
<reference evidence="2" key="1">
    <citation type="journal article" date="2021" name="New Phytol.">
        <title>Evolutionary innovations through gain and loss of genes in the ectomycorrhizal Boletales.</title>
        <authorList>
            <person name="Wu G."/>
            <person name="Miyauchi S."/>
            <person name="Morin E."/>
            <person name="Kuo A."/>
            <person name="Drula E."/>
            <person name="Varga T."/>
            <person name="Kohler A."/>
            <person name="Feng B."/>
            <person name="Cao Y."/>
            <person name="Lipzen A."/>
            <person name="Daum C."/>
            <person name="Hundley H."/>
            <person name="Pangilinan J."/>
            <person name="Johnson J."/>
            <person name="Barry K."/>
            <person name="LaButti K."/>
            <person name="Ng V."/>
            <person name="Ahrendt S."/>
            <person name="Min B."/>
            <person name="Choi I.G."/>
            <person name="Park H."/>
            <person name="Plett J.M."/>
            <person name="Magnuson J."/>
            <person name="Spatafora J.W."/>
            <person name="Nagy L.G."/>
            <person name="Henrissat B."/>
            <person name="Grigoriev I.V."/>
            <person name="Yang Z.L."/>
            <person name="Xu J."/>
            <person name="Martin F.M."/>
        </authorList>
    </citation>
    <scope>NUCLEOTIDE SEQUENCE</scope>
    <source>
        <strain evidence="2">KKN 215</strain>
    </source>
</reference>
<dbReference type="OrthoDB" id="4951845at2759"/>
<dbReference type="Proteomes" id="UP000813824">
    <property type="component" value="Unassembled WGS sequence"/>
</dbReference>
<dbReference type="InterPro" id="IPR004045">
    <property type="entry name" value="Glutathione_S-Trfase_N"/>
</dbReference>
<dbReference type="EMBL" id="JAEVFJ010000040">
    <property type="protein sequence ID" value="KAH8087888.1"/>
    <property type="molecule type" value="Genomic_DNA"/>
</dbReference>
<accession>A0A8K0UH31</accession>
<dbReference type="InterPro" id="IPR054416">
    <property type="entry name" value="GST_UstS-like_C"/>
</dbReference>
<name>A0A8K0UH31_9AGAR</name>
<dbReference type="PROSITE" id="PS50404">
    <property type="entry name" value="GST_NTER"/>
    <property type="match status" value="1"/>
</dbReference>
<dbReference type="Gene3D" id="3.40.30.10">
    <property type="entry name" value="Glutaredoxin"/>
    <property type="match status" value="1"/>
</dbReference>
<dbReference type="SUPFAM" id="SSF52833">
    <property type="entry name" value="Thioredoxin-like"/>
    <property type="match status" value="1"/>
</dbReference>
<evidence type="ECO:0000313" key="2">
    <source>
        <dbReference type="EMBL" id="KAH8087888.1"/>
    </source>
</evidence>
<keyword evidence="3" id="KW-1185">Reference proteome</keyword>
<dbReference type="Pfam" id="PF13409">
    <property type="entry name" value="GST_N_2"/>
    <property type="match status" value="1"/>
</dbReference>
<dbReference type="InterPro" id="IPR036249">
    <property type="entry name" value="Thioredoxin-like_sf"/>
</dbReference>
<dbReference type="Gene3D" id="1.20.1050.10">
    <property type="match status" value="1"/>
</dbReference>